<feature type="domain" description="EamA" evidence="7">
    <location>
        <begin position="10"/>
        <end position="138"/>
    </location>
</feature>
<evidence type="ECO:0000256" key="6">
    <source>
        <dbReference type="SAM" id="Phobius"/>
    </source>
</evidence>
<name>A0A1I3UTD5_9HYPH</name>
<feature type="domain" description="EamA" evidence="7">
    <location>
        <begin position="152"/>
        <end position="283"/>
    </location>
</feature>
<dbReference type="Gene3D" id="1.10.3730.20">
    <property type="match status" value="2"/>
</dbReference>
<evidence type="ECO:0000256" key="3">
    <source>
        <dbReference type="ARBA" id="ARBA00022692"/>
    </source>
</evidence>
<accession>A0A1I3UTD5</accession>
<keyword evidence="3 6" id="KW-0812">Transmembrane</keyword>
<evidence type="ECO:0000256" key="1">
    <source>
        <dbReference type="ARBA" id="ARBA00004141"/>
    </source>
</evidence>
<dbReference type="PANTHER" id="PTHR32322">
    <property type="entry name" value="INNER MEMBRANE TRANSPORTER"/>
    <property type="match status" value="1"/>
</dbReference>
<dbReference type="InterPro" id="IPR000620">
    <property type="entry name" value="EamA_dom"/>
</dbReference>
<feature type="transmembrane region" description="Helical" evidence="6">
    <location>
        <begin position="33"/>
        <end position="53"/>
    </location>
</feature>
<reference evidence="8 9" key="1">
    <citation type="submission" date="2016-10" db="EMBL/GenBank/DDBJ databases">
        <authorList>
            <person name="Varghese N."/>
            <person name="Submissions S."/>
        </authorList>
    </citation>
    <scope>NUCLEOTIDE SEQUENCE [LARGE SCALE GENOMIC DNA]</scope>
    <source>
        <strain evidence="8 9">DSM 16392</strain>
    </source>
</reference>
<sequence length="290" mass="31257">MLSLTKLVPIIFVLLWSTGFIGARLGAPYSEPFAFLSLRFLLVLPLMGMIVWLSGRSFALTGKQVLHAVVTGMLVHGIYLAGVFWAIDNGMPAGVTALITGLQPFITGTLAYFLLKEDVTPRQWIGLAAGFVGIVLVILPKMGSGVAQIPLWTVTAAFVATLGIAFGTTWQKRQPTNTDLVTGIFYQYFGALLITLPLSMTESWVITWSGDLIFALAWLVIVLSVGAVLLLMYLLQHGAASTTATLFYLTPVAAAVESYFLFGETLNIIQLIGMAIVVVAIAVCRPKQKA</sequence>
<keyword evidence="5 6" id="KW-0472">Membrane</keyword>
<keyword evidence="9" id="KW-1185">Reference proteome</keyword>
<feature type="transmembrane region" description="Helical" evidence="6">
    <location>
        <begin position="65"/>
        <end position="87"/>
    </location>
</feature>
<dbReference type="EMBL" id="FOSK01000001">
    <property type="protein sequence ID" value="SFJ86478.1"/>
    <property type="molecule type" value="Genomic_DNA"/>
</dbReference>
<feature type="transmembrane region" description="Helical" evidence="6">
    <location>
        <begin position="180"/>
        <end position="200"/>
    </location>
</feature>
<dbReference type="RefSeq" id="WP_208859950.1">
    <property type="nucleotide sequence ID" value="NZ_FOSK01000001.1"/>
</dbReference>
<dbReference type="Pfam" id="PF00892">
    <property type="entry name" value="EamA"/>
    <property type="match status" value="2"/>
</dbReference>
<gene>
    <name evidence="8" type="ORF">SAMN04488518_10132</name>
</gene>
<feature type="transmembrane region" description="Helical" evidence="6">
    <location>
        <begin position="149"/>
        <end position="168"/>
    </location>
</feature>
<evidence type="ECO:0000313" key="9">
    <source>
        <dbReference type="Proteomes" id="UP000199598"/>
    </source>
</evidence>
<feature type="transmembrane region" description="Helical" evidence="6">
    <location>
        <begin position="124"/>
        <end position="143"/>
    </location>
</feature>
<dbReference type="Proteomes" id="UP000199598">
    <property type="component" value="Unassembled WGS sequence"/>
</dbReference>
<dbReference type="InterPro" id="IPR037185">
    <property type="entry name" value="EmrE-like"/>
</dbReference>
<dbReference type="SUPFAM" id="SSF103481">
    <property type="entry name" value="Multidrug resistance efflux transporter EmrE"/>
    <property type="match status" value="2"/>
</dbReference>
<comment type="subcellular location">
    <subcellularLocation>
        <location evidence="1">Membrane</location>
        <topology evidence="1">Multi-pass membrane protein</topology>
    </subcellularLocation>
</comment>
<keyword evidence="4 6" id="KW-1133">Transmembrane helix</keyword>
<comment type="caution">
    <text evidence="8">The sequence shown here is derived from an EMBL/GenBank/DDBJ whole genome shotgun (WGS) entry which is preliminary data.</text>
</comment>
<feature type="transmembrane region" description="Helical" evidence="6">
    <location>
        <begin position="93"/>
        <end position="115"/>
    </location>
</feature>
<feature type="transmembrane region" description="Helical" evidence="6">
    <location>
        <begin position="246"/>
        <end position="262"/>
    </location>
</feature>
<feature type="transmembrane region" description="Helical" evidence="6">
    <location>
        <begin position="7"/>
        <end position="27"/>
    </location>
</feature>
<evidence type="ECO:0000256" key="2">
    <source>
        <dbReference type="ARBA" id="ARBA00007362"/>
    </source>
</evidence>
<proteinExistence type="inferred from homology"/>
<evidence type="ECO:0000256" key="5">
    <source>
        <dbReference type="ARBA" id="ARBA00023136"/>
    </source>
</evidence>
<feature type="transmembrane region" description="Helical" evidence="6">
    <location>
        <begin position="268"/>
        <end position="284"/>
    </location>
</feature>
<evidence type="ECO:0000256" key="4">
    <source>
        <dbReference type="ARBA" id="ARBA00022989"/>
    </source>
</evidence>
<dbReference type="InterPro" id="IPR050638">
    <property type="entry name" value="AA-Vitamin_Transporters"/>
</dbReference>
<evidence type="ECO:0000259" key="7">
    <source>
        <dbReference type="Pfam" id="PF00892"/>
    </source>
</evidence>
<protein>
    <submittedName>
        <fullName evidence="8">EamA-like transporter family protein</fullName>
    </submittedName>
</protein>
<organism evidence="8 9">
    <name type="scientific">Pseudovibrio ascidiaceicola</name>
    <dbReference type="NCBI Taxonomy" id="285279"/>
    <lineage>
        <taxon>Bacteria</taxon>
        <taxon>Pseudomonadati</taxon>
        <taxon>Pseudomonadota</taxon>
        <taxon>Alphaproteobacteria</taxon>
        <taxon>Hyphomicrobiales</taxon>
        <taxon>Stappiaceae</taxon>
        <taxon>Pseudovibrio</taxon>
    </lineage>
</organism>
<dbReference type="PANTHER" id="PTHR32322:SF2">
    <property type="entry name" value="EAMA DOMAIN-CONTAINING PROTEIN"/>
    <property type="match status" value="1"/>
</dbReference>
<feature type="transmembrane region" description="Helical" evidence="6">
    <location>
        <begin position="212"/>
        <end position="234"/>
    </location>
</feature>
<comment type="similarity">
    <text evidence="2">Belongs to the EamA transporter family.</text>
</comment>
<evidence type="ECO:0000313" key="8">
    <source>
        <dbReference type="EMBL" id="SFJ86478.1"/>
    </source>
</evidence>